<feature type="compositionally biased region" description="Basic and acidic residues" evidence="5">
    <location>
        <begin position="209"/>
        <end position="221"/>
    </location>
</feature>
<dbReference type="InterPro" id="IPR005365">
    <property type="entry name" value="Npr3"/>
</dbReference>
<feature type="compositionally biased region" description="Basic and acidic residues" evidence="5">
    <location>
        <begin position="254"/>
        <end position="266"/>
    </location>
</feature>
<dbReference type="EMBL" id="HG937691">
    <property type="protein sequence ID" value="CDP33817.1"/>
    <property type="molecule type" value="Genomic_DNA"/>
</dbReference>
<dbReference type="PhylomeDB" id="A0A060T4J9"/>
<keyword evidence="4" id="KW-0469">Meiosis</keyword>
<dbReference type="GO" id="GO:0005774">
    <property type="term" value="C:vacuolar membrane"/>
    <property type="evidence" value="ECO:0007669"/>
    <property type="project" value="UniProtKB-SubCell"/>
</dbReference>
<feature type="compositionally biased region" description="Acidic residues" evidence="5">
    <location>
        <begin position="71"/>
        <end position="95"/>
    </location>
</feature>
<dbReference type="GO" id="GO:0038202">
    <property type="term" value="P:TORC1 signaling"/>
    <property type="evidence" value="ECO:0007669"/>
    <property type="project" value="TreeGrafter"/>
</dbReference>
<dbReference type="GO" id="GO:1904262">
    <property type="term" value="P:negative regulation of TORC1 signaling"/>
    <property type="evidence" value="ECO:0007669"/>
    <property type="project" value="TreeGrafter"/>
</dbReference>
<feature type="compositionally biased region" description="Polar residues" evidence="5">
    <location>
        <begin position="223"/>
        <end position="253"/>
    </location>
</feature>
<evidence type="ECO:0000256" key="3">
    <source>
        <dbReference type="ARBA" id="ARBA00030028"/>
    </source>
</evidence>
<dbReference type="InterPro" id="IPR056603">
    <property type="entry name" value="HTH_NPRL3"/>
</dbReference>
<proteinExistence type="inferred from homology"/>
<dbReference type="PANTHER" id="PTHR13153">
    <property type="entry name" value="CGTHBA PROTEIN -14 GENE PROTEIN"/>
    <property type="match status" value="1"/>
</dbReference>
<feature type="compositionally biased region" description="Acidic residues" evidence="5">
    <location>
        <begin position="271"/>
        <end position="290"/>
    </location>
</feature>
<feature type="compositionally biased region" description="Basic and acidic residues" evidence="5">
    <location>
        <begin position="96"/>
        <end position="111"/>
    </location>
</feature>
<dbReference type="AlphaFoldDB" id="A0A060T4J9"/>
<comment type="subcellular location">
    <subcellularLocation>
        <location evidence="4">Vacuole membrane</location>
        <topology evidence="4">Peripheral membrane protein</topology>
    </subcellularLocation>
</comment>
<dbReference type="GO" id="GO:0034198">
    <property type="term" value="P:cellular response to amino acid starvation"/>
    <property type="evidence" value="ECO:0007669"/>
    <property type="project" value="TreeGrafter"/>
</dbReference>
<organism evidence="7">
    <name type="scientific">Blastobotrys adeninivorans</name>
    <name type="common">Yeast</name>
    <name type="synonym">Arxula adeninivorans</name>
    <dbReference type="NCBI Taxonomy" id="409370"/>
    <lineage>
        <taxon>Eukaryota</taxon>
        <taxon>Fungi</taxon>
        <taxon>Dikarya</taxon>
        <taxon>Ascomycota</taxon>
        <taxon>Saccharomycotina</taxon>
        <taxon>Dipodascomycetes</taxon>
        <taxon>Dipodascales</taxon>
        <taxon>Trichomonascaceae</taxon>
        <taxon>Blastobotrys</taxon>
    </lineage>
</organism>
<feature type="domain" description="GATOR1 complex protein NPRL3 C-terminal HTH" evidence="6">
    <location>
        <begin position="709"/>
        <end position="770"/>
    </location>
</feature>
<evidence type="ECO:0000259" key="6">
    <source>
        <dbReference type="Pfam" id="PF24064"/>
    </source>
</evidence>
<dbReference type="Pfam" id="PF24064">
    <property type="entry name" value="HTH_NPRL3"/>
    <property type="match status" value="1"/>
</dbReference>
<accession>A0A060T4J9</accession>
<name>A0A060T4J9_BLAAD</name>
<reference evidence="7" key="1">
    <citation type="submission" date="2014-02" db="EMBL/GenBank/DDBJ databases">
        <authorList>
            <person name="Genoscope - CEA"/>
        </authorList>
    </citation>
    <scope>NUCLEOTIDE SEQUENCE</scope>
    <source>
        <strain evidence="7">LS3</strain>
    </source>
</reference>
<evidence type="ECO:0000256" key="4">
    <source>
        <dbReference type="RuleBase" id="RU368069"/>
    </source>
</evidence>
<feature type="compositionally biased region" description="Low complexity" evidence="5">
    <location>
        <begin position="137"/>
        <end position="155"/>
    </location>
</feature>
<evidence type="ECO:0000256" key="5">
    <source>
        <dbReference type="SAM" id="MobiDB-lite"/>
    </source>
</evidence>
<reference evidence="7" key="2">
    <citation type="submission" date="2014-06" db="EMBL/GenBank/DDBJ databases">
        <title>The complete genome of Blastobotrys (Arxula) adeninivorans LS3 - a yeast of biotechnological interest.</title>
        <authorList>
            <person name="Kunze G."/>
            <person name="Gaillardin C."/>
            <person name="Czernicka M."/>
            <person name="Durrens P."/>
            <person name="Martin T."/>
            <person name="Boer E."/>
            <person name="Gabaldon T."/>
            <person name="Cruz J."/>
            <person name="Talla E."/>
            <person name="Marck C."/>
            <person name="Goffeau A."/>
            <person name="Barbe V."/>
            <person name="Baret P."/>
            <person name="Baronian K."/>
            <person name="Beier S."/>
            <person name="Bleykasten C."/>
            <person name="Bode R."/>
            <person name="Casaregola S."/>
            <person name="Despons L."/>
            <person name="Fairhead C."/>
            <person name="Giersberg M."/>
            <person name="Gierski P."/>
            <person name="Hahnel U."/>
            <person name="Hartmann A."/>
            <person name="Jankowska D."/>
            <person name="Jubin C."/>
            <person name="Jung P."/>
            <person name="Lafontaine I."/>
            <person name="Leh-Louis V."/>
            <person name="Lemaire M."/>
            <person name="Marcet-Houben M."/>
            <person name="Mascher M."/>
            <person name="Morel G."/>
            <person name="Richard G.-F."/>
            <person name="Riechen J."/>
            <person name="Sacerdot C."/>
            <person name="Sarkar A."/>
            <person name="Savel G."/>
            <person name="Schacherer J."/>
            <person name="Sherman D."/>
            <person name="Straub M.-L."/>
            <person name="Stein N."/>
            <person name="Thierry A."/>
            <person name="Trautwein-Schult A."/>
            <person name="Westhof E."/>
            <person name="Worch S."/>
            <person name="Dujon B."/>
            <person name="Souciet J.-L."/>
            <person name="Wincker P."/>
            <person name="Scholz U."/>
            <person name="Neuveglise N."/>
        </authorList>
    </citation>
    <scope>NUCLEOTIDE SEQUENCE</scope>
    <source>
        <strain evidence="7">LS3</strain>
    </source>
</reference>
<dbReference type="GO" id="GO:0010508">
    <property type="term" value="P:positive regulation of autophagy"/>
    <property type="evidence" value="ECO:0007669"/>
    <property type="project" value="TreeGrafter"/>
</dbReference>
<dbReference type="GO" id="GO:0051321">
    <property type="term" value="P:meiotic cell cycle"/>
    <property type="evidence" value="ECO:0007669"/>
    <property type="project" value="UniProtKB-UniRule"/>
</dbReference>
<feature type="region of interest" description="Disordered" evidence="5">
    <location>
        <begin position="663"/>
        <end position="689"/>
    </location>
</feature>
<evidence type="ECO:0000256" key="2">
    <source>
        <dbReference type="ARBA" id="ARBA00017880"/>
    </source>
</evidence>
<comment type="similarity">
    <text evidence="1 4">Belongs to the NPR3 family.</text>
</comment>
<keyword evidence="4" id="KW-0732">Signal</keyword>
<sequence length="775" mass="88784">MMFTLEFAASNNRHCTALGSEMVPNPCLFAILLTISTHSGPQFVYHYPPDINIEDFSTETPLNYENIDVYNDEDDDEIDQFDDDSDGDSSVEEEPKDPKQESLLERLDKRKNGATRAQSGDSVRRPPSTDNALQRKASIVESISSASGQSVSGQSIEHSESHPWRKVLGFDTDFLSELLCPPREICNSKFEMTIDDVVFVGLPVHIRPDGQWKSPKLRDMKSAPSTLVRSTGRKSSLMSSNTWKNEGAESSTRAPERTTDDTKSDNYDGYDFNDDDDDDEDDDYDDDDQEGEAKEAEYTDPNSPMRMFHVSFVMMPPATEYQQRILEMFVYVLRNFVRCLKSEQAKSNYVWNEISTILAERDRAMVENKSMQQLYEQIRDKSTLAVSINQLYEAISRSQIANVTLNKKQRSFQIPINTEFRSVPPWTEPAATSDMTSFLTSTPPFVNIVESDEELSKHYAILLLDEPENIIRDIEVDPYSPLAAFIRSISPTQTLVEIADQSGWSFKDVVEFTFGLIYWRRARAIQPLHHRNAYIVSPLAPIGRLYEFIPKFRARFPALPPLQRILSMLSTGRPRSFASHIPSRDHRQVYLNALAWLMRHGFVTQLQTFLWLKVTKQIKLRVLRDMQLAEEMKELDEGEVPVKNTDTSTDNTSRPHGNVVFKLEENEKDTKTEEDGGQEDVKKAKESKKDEWSRFSTEESVIIDPERASSLEHKWLSKMMESQSPEVAKLFHRTMKYFNGRHSVEQMVLLLGLSRQDVKTLLTALGDSLVIVRHW</sequence>
<protein>
    <recommendedName>
        <fullName evidence="2 4">Nitrogen permease regulator 3</fullName>
    </recommendedName>
    <alternativeName>
        <fullName evidence="3 4">Required for meiotic nuclear division protein 11</fullName>
    </alternativeName>
</protein>
<comment type="function">
    <text evidence="4">Mediates inactivation of the TORC1 complex in response to amino acid starvation. Required for meiotic nuclear division.</text>
</comment>
<evidence type="ECO:0000256" key="1">
    <source>
        <dbReference type="ARBA" id="ARBA00010546"/>
    </source>
</evidence>
<gene>
    <name evidence="7" type="ORF">GNLVRS02_ARAD1A18194g</name>
</gene>
<dbReference type="PANTHER" id="PTHR13153:SF5">
    <property type="entry name" value="GATOR COMPLEX PROTEIN NPRL3"/>
    <property type="match status" value="1"/>
</dbReference>
<dbReference type="GO" id="GO:1990130">
    <property type="term" value="C:GATOR1 complex"/>
    <property type="evidence" value="ECO:0007669"/>
    <property type="project" value="TreeGrafter"/>
</dbReference>
<feature type="region of interest" description="Disordered" evidence="5">
    <location>
        <begin position="209"/>
        <end position="302"/>
    </location>
</feature>
<evidence type="ECO:0000313" key="7">
    <source>
        <dbReference type="EMBL" id="CDP33817.1"/>
    </source>
</evidence>
<feature type="region of interest" description="Disordered" evidence="5">
    <location>
        <begin position="71"/>
        <end position="161"/>
    </location>
</feature>
<dbReference type="Pfam" id="PF03666">
    <property type="entry name" value="NPR3"/>
    <property type="match status" value="1"/>
</dbReference>